<name>A0A2S5SQ55_9BURK</name>
<comment type="caution">
    <text evidence="1">The sequence shown here is derived from an EMBL/GenBank/DDBJ whole genome shotgun (WGS) entry which is preliminary data.</text>
</comment>
<keyword evidence="2" id="KW-1185">Reference proteome</keyword>
<organism evidence="1 2">
    <name type="scientific">Caldimonas caldifontis</name>
    <dbReference type="NCBI Taxonomy" id="1452508"/>
    <lineage>
        <taxon>Bacteria</taxon>
        <taxon>Pseudomonadati</taxon>
        <taxon>Pseudomonadota</taxon>
        <taxon>Betaproteobacteria</taxon>
        <taxon>Burkholderiales</taxon>
        <taxon>Sphaerotilaceae</taxon>
        <taxon>Caldimonas</taxon>
    </lineage>
</organism>
<reference evidence="1 2" key="1">
    <citation type="submission" date="2018-02" db="EMBL/GenBank/DDBJ databases">
        <title>Reclassifiation of [Polyangium] brachysporum DSM 7029 as Guopingzhaonella breviflexa gen. nov., sp. nov., a member of the family Comamonadaceae.</title>
        <authorList>
            <person name="Tang B."/>
        </authorList>
    </citation>
    <scope>NUCLEOTIDE SEQUENCE [LARGE SCALE GENOMIC DNA]</scope>
    <source>
        <strain evidence="1 2">BCRC 80649</strain>
    </source>
</reference>
<proteinExistence type="predicted"/>
<dbReference type="EMBL" id="PSNX01000028">
    <property type="protein sequence ID" value="PPE64870.1"/>
    <property type="molecule type" value="Genomic_DNA"/>
</dbReference>
<evidence type="ECO:0000313" key="2">
    <source>
        <dbReference type="Proteomes" id="UP000238605"/>
    </source>
</evidence>
<dbReference type="RefSeq" id="WP_104303990.1">
    <property type="nucleotide sequence ID" value="NZ_PSNX01000028.1"/>
</dbReference>
<gene>
    <name evidence="1" type="ORF">C1704_17320</name>
</gene>
<accession>A0A2S5SQ55</accession>
<protein>
    <submittedName>
        <fullName evidence="1">Uncharacterized protein</fullName>
    </submittedName>
</protein>
<dbReference type="AlphaFoldDB" id="A0A2S5SQ55"/>
<dbReference type="OrthoDB" id="9814331at2"/>
<dbReference type="Proteomes" id="UP000238605">
    <property type="component" value="Unassembled WGS sequence"/>
</dbReference>
<sequence>MSWQAQRHSASLAVQQWLQGHAPKKAPVGATAFDQTGVRRHVILRGAEQAGAEFVISAPDEAGDGTVPSRSGLSPQPHCQSFLRVAVEHEPAYNPEAGPASVQALHFTLRAIVRIAQRVRESSRMMYEDF</sequence>
<evidence type="ECO:0000313" key="1">
    <source>
        <dbReference type="EMBL" id="PPE64870.1"/>
    </source>
</evidence>